<dbReference type="AlphaFoldDB" id="A0AAN4YS09"/>
<evidence type="ECO:0000256" key="6">
    <source>
        <dbReference type="SAM" id="Phobius"/>
    </source>
</evidence>
<gene>
    <name evidence="7" type="ORF">Aory04_001114700</name>
</gene>
<dbReference type="PANTHER" id="PTHR23502:SF26">
    <property type="entry name" value="MAJOR FACILITATOR SUPERFAMILY (MFS) PROFILE DOMAIN-CONTAINING PROTEIN"/>
    <property type="match status" value="1"/>
</dbReference>
<evidence type="ECO:0000313" key="8">
    <source>
        <dbReference type="Proteomes" id="UP001165205"/>
    </source>
</evidence>
<keyword evidence="4 6" id="KW-0472">Membrane</keyword>
<comment type="subcellular location">
    <subcellularLocation>
        <location evidence="1">Membrane</location>
        <topology evidence="1">Multi-pass membrane protein</topology>
    </subcellularLocation>
</comment>
<feature type="region of interest" description="Disordered" evidence="5">
    <location>
        <begin position="301"/>
        <end position="322"/>
    </location>
</feature>
<keyword evidence="3 6" id="KW-1133">Transmembrane helix</keyword>
<dbReference type="GO" id="GO:0022857">
    <property type="term" value="F:transmembrane transporter activity"/>
    <property type="evidence" value="ECO:0007669"/>
    <property type="project" value="TreeGrafter"/>
</dbReference>
<dbReference type="InterPro" id="IPR036259">
    <property type="entry name" value="MFS_trans_sf"/>
</dbReference>
<dbReference type="Proteomes" id="UP001165205">
    <property type="component" value="Unassembled WGS sequence"/>
</dbReference>
<evidence type="ECO:0000256" key="1">
    <source>
        <dbReference type="ARBA" id="ARBA00004141"/>
    </source>
</evidence>
<feature type="region of interest" description="Disordered" evidence="5">
    <location>
        <begin position="137"/>
        <end position="187"/>
    </location>
</feature>
<sequence length="365" mass="39950">MDYNHKLTEREYCDKYGYPSGTRVNLKSHSDFPIEVARMRHTWWIVGLFIVTTAVYGVSLRTHIAVPIILQYLIALCSTGIFTINSALVIDLYPGASASATAVNNLIRCLVGAAGVAAMQPMLDVLTPDYASSAASQTTQIVAPHSRPATADLMRSRSETVVSRNGRRPRSRGSTASIHSNTTQQTQDQQITDGFPQFLPAQANASHNVFGGNPEEIIMRFGQQLSHPVSGSSLDPTMSDAHHPVLPRAEDFPSHAMHGHHLSHHSIPPGIHGLSSLPMPQYQAMYDSGIENHVPEHVLEENENSEAGAKKKKGSNSSLANDNELRKLLRQYEGYSLKQMAAEVLKHEGAGGKAEKVKQVFAMIW</sequence>
<name>A0AAN4YS09_ASPOZ</name>
<evidence type="ECO:0000256" key="3">
    <source>
        <dbReference type="ARBA" id="ARBA00022989"/>
    </source>
</evidence>
<dbReference type="Gene3D" id="1.20.1250.20">
    <property type="entry name" value="MFS general substrate transporter like domains"/>
    <property type="match status" value="1"/>
</dbReference>
<evidence type="ECO:0000313" key="7">
    <source>
        <dbReference type="EMBL" id="GMG36034.1"/>
    </source>
</evidence>
<evidence type="ECO:0000256" key="2">
    <source>
        <dbReference type="ARBA" id="ARBA00022692"/>
    </source>
</evidence>
<reference evidence="7" key="1">
    <citation type="submission" date="2023-04" db="EMBL/GenBank/DDBJ databases">
        <title>Aspergillus oryzae NBRC 4228.</title>
        <authorList>
            <person name="Ichikawa N."/>
            <person name="Sato H."/>
            <person name="Tonouchi N."/>
        </authorList>
    </citation>
    <scope>NUCLEOTIDE SEQUENCE</scope>
    <source>
        <strain evidence="7">NBRC 4228</strain>
    </source>
</reference>
<protein>
    <submittedName>
        <fullName evidence="7">Unnamed protein product</fullName>
    </submittedName>
</protein>
<proteinExistence type="predicted"/>
<dbReference type="PANTHER" id="PTHR23502">
    <property type="entry name" value="MAJOR FACILITATOR SUPERFAMILY"/>
    <property type="match status" value="1"/>
</dbReference>
<feature type="transmembrane region" description="Helical" evidence="6">
    <location>
        <begin position="72"/>
        <end position="93"/>
    </location>
</feature>
<organism evidence="7 8">
    <name type="scientific">Aspergillus oryzae</name>
    <name type="common">Yellow koji mold</name>
    <dbReference type="NCBI Taxonomy" id="5062"/>
    <lineage>
        <taxon>Eukaryota</taxon>
        <taxon>Fungi</taxon>
        <taxon>Dikarya</taxon>
        <taxon>Ascomycota</taxon>
        <taxon>Pezizomycotina</taxon>
        <taxon>Eurotiomycetes</taxon>
        <taxon>Eurotiomycetidae</taxon>
        <taxon>Eurotiales</taxon>
        <taxon>Aspergillaceae</taxon>
        <taxon>Aspergillus</taxon>
        <taxon>Aspergillus subgen. Circumdati</taxon>
    </lineage>
</organism>
<keyword evidence="2 6" id="KW-0812">Transmembrane</keyword>
<dbReference type="SUPFAM" id="SSF103473">
    <property type="entry name" value="MFS general substrate transporter"/>
    <property type="match status" value="1"/>
</dbReference>
<accession>A0AAN4YS09</accession>
<evidence type="ECO:0000256" key="5">
    <source>
        <dbReference type="SAM" id="MobiDB-lite"/>
    </source>
</evidence>
<evidence type="ECO:0000256" key="4">
    <source>
        <dbReference type="ARBA" id="ARBA00023136"/>
    </source>
</evidence>
<dbReference type="GO" id="GO:0005886">
    <property type="term" value="C:plasma membrane"/>
    <property type="evidence" value="ECO:0007669"/>
    <property type="project" value="TreeGrafter"/>
</dbReference>
<comment type="caution">
    <text evidence="7">The sequence shown here is derived from an EMBL/GenBank/DDBJ whole genome shotgun (WGS) entry which is preliminary data.</text>
</comment>
<feature type="transmembrane region" description="Helical" evidence="6">
    <location>
        <begin position="41"/>
        <end position="60"/>
    </location>
</feature>
<dbReference type="EMBL" id="BSYA01000187">
    <property type="protein sequence ID" value="GMG36034.1"/>
    <property type="molecule type" value="Genomic_DNA"/>
</dbReference>